<sequence length="371" mass="39248">MASVKKRRNLDFATKLKAIQRVEAGEKSLTVADDIGIPRNTLSTLLKNKADIKAKAAEQRTSGACRVRAAAHGKVEKALHAWFLEVRAKNIAVDGPMLMAKAKWFAAALGEDNFGDNTGWLHQFKQRYIIVGKTISGESEALKVDLLGAIQMLTGAWRDVKMDTVANCFRKAGFVTAELAETGEDGDEERIDDAFRELSALFPAAVPPEVSADDFVEVSCNVQAVASLADEDIVAAVAGTQGAQADSSSGDEDRPNEAAATRAYSAAEVAAAFGLIRRCCGDMKGTGLSHLDSLDKIEASLSLAAAVPPSCRNPILVATVTSGSRKQTLRGVNIYCGPGLAPTTVLTAQNVMAHASPVARLLAAGTAMRTY</sequence>
<gene>
    <name evidence="1" type="ORF">HPB47_024075</name>
</gene>
<protein>
    <submittedName>
        <fullName evidence="1">Uncharacterized protein</fullName>
    </submittedName>
</protein>
<evidence type="ECO:0000313" key="2">
    <source>
        <dbReference type="Proteomes" id="UP000805193"/>
    </source>
</evidence>
<proteinExistence type="predicted"/>
<organism evidence="1 2">
    <name type="scientific">Ixodes persulcatus</name>
    <name type="common">Taiga tick</name>
    <dbReference type="NCBI Taxonomy" id="34615"/>
    <lineage>
        <taxon>Eukaryota</taxon>
        <taxon>Metazoa</taxon>
        <taxon>Ecdysozoa</taxon>
        <taxon>Arthropoda</taxon>
        <taxon>Chelicerata</taxon>
        <taxon>Arachnida</taxon>
        <taxon>Acari</taxon>
        <taxon>Parasitiformes</taxon>
        <taxon>Ixodida</taxon>
        <taxon>Ixodoidea</taxon>
        <taxon>Ixodidae</taxon>
        <taxon>Ixodinae</taxon>
        <taxon>Ixodes</taxon>
    </lineage>
</organism>
<keyword evidence="2" id="KW-1185">Reference proteome</keyword>
<dbReference type="EMBL" id="JABSTQ010009456">
    <property type="protein sequence ID" value="KAG0428978.1"/>
    <property type="molecule type" value="Genomic_DNA"/>
</dbReference>
<comment type="caution">
    <text evidence="1">The sequence shown here is derived from an EMBL/GenBank/DDBJ whole genome shotgun (WGS) entry which is preliminary data.</text>
</comment>
<reference evidence="1 2" key="1">
    <citation type="journal article" date="2020" name="Cell">
        <title>Large-Scale Comparative Analyses of Tick Genomes Elucidate Their Genetic Diversity and Vector Capacities.</title>
        <authorList>
            <consortium name="Tick Genome and Microbiome Consortium (TIGMIC)"/>
            <person name="Jia N."/>
            <person name="Wang J."/>
            <person name="Shi W."/>
            <person name="Du L."/>
            <person name="Sun Y."/>
            <person name="Zhan W."/>
            <person name="Jiang J.F."/>
            <person name="Wang Q."/>
            <person name="Zhang B."/>
            <person name="Ji P."/>
            <person name="Bell-Sakyi L."/>
            <person name="Cui X.M."/>
            <person name="Yuan T.T."/>
            <person name="Jiang B.G."/>
            <person name="Yang W.F."/>
            <person name="Lam T.T."/>
            <person name="Chang Q.C."/>
            <person name="Ding S.J."/>
            <person name="Wang X.J."/>
            <person name="Zhu J.G."/>
            <person name="Ruan X.D."/>
            <person name="Zhao L."/>
            <person name="Wei J.T."/>
            <person name="Ye R.Z."/>
            <person name="Que T.C."/>
            <person name="Du C.H."/>
            <person name="Zhou Y.H."/>
            <person name="Cheng J.X."/>
            <person name="Dai P.F."/>
            <person name="Guo W.B."/>
            <person name="Han X.H."/>
            <person name="Huang E.J."/>
            <person name="Li L.F."/>
            <person name="Wei W."/>
            <person name="Gao Y.C."/>
            <person name="Liu J.Z."/>
            <person name="Shao H.Z."/>
            <person name="Wang X."/>
            <person name="Wang C.C."/>
            <person name="Yang T.C."/>
            <person name="Huo Q.B."/>
            <person name="Li W."/>
            <person name="Chen H.Y."/>
            <person name="Chen S.E."/>
            <person name="Zhou L.G."/>
            <person name="Ni X.B."/>
            <person name="Tian J.H."/>
            <person name="Sheng Y."/>
            <person name="Liu T."/>
            <person name="Pan Y.S."/>
            <person name="Xia L.Y."/>
            <person name="Li J."/>
            <person name="Zhao F."/>
            <person name="Cao W.C."/>
        </authorList>
    </citation>
    <scope>NUCLEOTIDE SEQUENCE [LARGE SCALE GENOMIC DNA]</scope>
    <source>
        <strain evidence="1">Iper-2018</strain>
    </source>
</reference>
<dbReference type="Proteomes" id="UP000805193">
    <property type="component" value="Unassembled WGS sequence"/>
</dbReference>
<name>A0AC60Q5A9_IXOPE</name>
<accession>A0AC60Q5A9</accession>
<evidence type="ECO:0000313" key="1">
    <source>
        <dbReference type="EMBL" id="KAG0428978.1"/>
    </source>
</evidence>